<dbReference type="InterPro" id="IPR011011">
    <property type="entry name" value="Znf_FYVE_PHD"/>
</dbReference>
<dbReference type="InterPro" id="IPR019786">
    <property type="entry name" value="Zinc_finger_PHD-type_CS"/>
</dbReference>
<dbReference type="SUPFAM" id="SSF57903">
    <property type="entry name" value="FYVE/PHD zinc finger"/>
    <property type="match status" value="1"/>
</dbReference>
<dbReference type="SMART" id="SM00249">
    <property type="entry name" value="PHD"/>
    <property type="match status" value="1"/>
</dbReference>
<dbReference type="EMBL" id="JNBR01000029">
    <property type="protein sequence ID" value="OQS00547.1"/>
    <property type="molecule type" value="Genomic_DNA"/>
</dbReference>
<dbReference type="PRINTS" id="PR00633">
    <property type="entry name" value="RCCNDNSATION"/>
</dbReference>
<keyword evidence="1" id="KW-0479">Metal-binding</keyword>
<sequence length="544" mass="58349">MSASDDDAPCRVCGKSDQEEYLVLCDGCDAPFHTFCHSGCVCCKERPRNNFKKVYDVPEGDWFCKFCTGHAPAAPARPLSSIFAWGDNEDGQLGLNDRDLLVQPTPTKVTGLGGISVRDIGCGETFTVVLSNEGDAYSVGVGASGQLGHNDVVHEKLVQFRKIETLEEEKRPAIEGRLDQVQCGRDFAIIVTQAGHVYSWGNGELGQLGHQENKNKKIPKKVSALREKEIPAVLARCGGDFVVMTSGVAKEDDYFHRELPGVFMSMGGNANGQLADGSGKNQWVPQYLNPKGPATTEQAPWTPEPPQSFLLGRDISLLALGSAHGAVALKSAPGLWTWGFGEFGQLGHAKPAPAAGQSRFFRQQFRVPRPYAVEALQTTRIKLVACGGNHTLLVTDDDRILGMGNNEFGQLGTEAIDDNADNEKLRVLALPTAVPGLDGHAWTGLVCGENHSMALTAKGEVFTWGKNDRGQLGLGHTSEKVVAPTQVPKLPKIIKLFGGWNHTFALESAAKVPEKKPAAPAAKGKAKTKAKGGAKAPAAKRARK</sequence>
<feature type="repeat" description="RCC1" evidence="6">
    <location>
        <begin position="459"/>
        <end position="509"/>
    </location>
</feature>
<organism evidence="9 10">
    <name type="scientific">Achlya hypogyna</name>
    <name type="common">Oomycete</name>
    <name type="synonym">Protoachlya hypogyna</name>
    <dbReference type="NCBI Taxonomy" id="1202772"/>
    <lineage>
        <taxon>Eukaryota</taxon>
        <taxon>Sar</taxon>
        <taxon>Stramenopiles</taxon>
        <taxon>Oomycota</taxon>
        <taxon>Saprolegniomycetes</taxon>
        <taxon>Saprolegniales</taxon>
        <taxon>Achlyaceae</taxon>
        <taxon>Achlya</taxon>
    </lineage>
</organism>
<dbReference type="Pfam" id="PF00628">
    <property type="entry name" value="PHD"/>
    <property type="match status" value="1"/>
</dbReference>
<evidence type="ECO:0000313" key="9">
    <source>
        <dbReference type="EMBL" id="OQS00547.1"/>
    </source>
</evidence>
<dbReference type="InterPro" id="IPR001965">
    <property type="entry name" value="Znf_PHD"/>
</dbReference>
<dbReference type="InterPro" id="IPR013083">
    <property type="entry name" value="Znf_RING/FYVE/PHD"/>
</dbReference>
<dbReference type="PANTHER" id="PTHR22870">
    <property type="entry name" value="REGULATOR OF CHROMOSOME CONDENSATION"/>
    <property type="match status" value="1"/>
</dbReference>
<accession>A0A1V9ZRD1</accession>
<evidence type="ECO:0000256" key="2">
    <source>
        <dbReference type="ARBA" id="ARBA00022737"/>
    </source>
</evidence>
<keyword evidence="4" id="KW-0862">Zinc</keyword>
<feature type="repeat" description="RCC1" evidence="6">
    <location>
        <begin position="398"/>
        <end position="458"/>
    </location>
</feature>
<dbReference type="Gene3D" id="2.130.10.30">
    <property type="entry name" value="Regulator of chromosome condensation 1/beta-lactamase-inhibitor protein II"/>
    <property type="match status" value="2"/>
</dbReference>
<dbReference type="Pfam" id="PF00415">
    <property type="entry name" value="RCC1"/>
    <property type="match status" value="5"/>
</dbReference>
<evidence type="ECO:0000256" key="6">
    <source>
        <dbReference type="PROSITE-ProRule" id="PRU00235"/>
    </source>
</evidence>
<name>A0A1V9ZRD1_ACHHY</name>
<evidence type="ECO:0000256" key="5">
    <source>
        <dbReference type="PROSITE-ProRule" id="PRU00146"/>
    </source>
</evidence>
<feature type="repeat" description="RCC1" evidence="6">
    <location>
        <begin position="134"/>
        <end position="194"/>
    </location>
</feature>
<evidence type="ECO:0000256" key="3">
    <source>
        <dbReference type="ARBA" id="ARBA00022771"/>
    </source>
</evidence>
<feature type="repeat" description="RCC1" evidence="6">
    <location>
        <begin position="333"/>
        <end position="397"/>
    </location>
</feature>
<dbReference type="PROSITE" id="PS01359">
    <property type="entry name" value="ZF_PHD_1"/>
    <property type="match status" value="1"/>
</dbReference>
<dbReference type="InterPro" id="IPR019787">
    <property type="entry name" value="Znf_PHD-finger"/>
</dbReference>
<comment type="caution">
    <text evidence="9">The sequence shown here is derived from an EMBL/GenBank/DDBJ whole genome shotgun (WGS) entry which is preliminary data.</text>
</comment>
<dbReference type="InterPro" id="IPR000408">
    <property type="entry name" value="Reg_chr_condens"/>
</dbReference>
<dbReference type="SUPFAM" id="SSF50985">
    <property type="entry name" value="RCC1/BLIP-II"/>
    <property type="match status" value="2"/>
</dbReference>
<keyword evidence="10" id="KW-1185">Reference proteome</keyword>
<feature type="region of interest" description="Disordered" evidence="7">
    <location>
        <begin position="510"/>
        <end position="544"/>
    </location>
</feature>
<feature type="repeat" description="RCC1" evidence="6">
    <location>
        <begin position="195"/>
        <end position="248"/>
    </location>
</feature>
<evidence type="ECO:0000259" key="8">
    <source>
        <dbReference type="PROSITE" id="PS50016"/>
    </source>
</evidence>
<dbReference type="OrthoDB" id="8068875at2759"/>
<feature type="compositionally biased region" description="Basic residues" evidence="7">
    <location>
        <begin position="524"/>
        <end position="544"/>
    </location>
</feature>
<dbReference type="Proteomes" id="UP000243579">
    <property type="component" value="Unassembled WGS sequence"/>
</dbReference>
<protein>
    <submittedName>
        <fullName evidence="9">Transcription factor</fullName>
    </submittedName>
</protein>
<dbReference type="InterPro" id="IPR009091">
    <property type="entry name" value="RCC1/BLIP-II"/>
</dbReference>
<gene>
    <name evidence="9" type="ORF">ACHHYP_03401</name>
</gene>
<keyword evidence="3 5" id="KW-0863">Zinc-finger</keyword>
<dbReference type="STRING" id="1202772.A0A1V9ZRD1"/>
<dbReference type="GO" id="GO:0008270">
    <property type="term" value="F:zinc ion binding"/>
    <property type="evidence" value="ECO:0007669"/>
    <property type="project" value="UniProtKB-KW"/>
</dbReference>
<feature type="domain" description="PHD-type" evidence="8">
    <location>
        <begin position="7"/>
        <end position="70"/>
    </location>
</feature>
<dbReference type="AlphaFoldDB" id="A0A1V9ZRD1"/>
<dbReference type="PROSITE" id="PS50016">
    <property type="entry name" value="ZF_PHD_2"/>
    <property type="match status" value="1"/>
</dbReference>
<evidence type="ECO:0000313" key="10">
    <source>
        <dbReference type="Proteomes" id="UP000243579"/>
    </source>
</evidence>
<evidence type="ECO:0000256" key="4">
    <source>
        <dbReference type="ARBA" id="ARBA00022833"/>
    </source>
</evidence>
<dbReference type="Gene3D" id="3.30.40.10">
    <property type="entry name" value="Zinc/RING finger domain, C3HC4 (zinc finger)"/>
    <property type="match status" value="1"/>
</dbReference>
<evidence type="ECO:0000256" key="7">
    <source>
        <dbReference type="SAM" id="MobiDB-lite"/>
    </source>
</evidence>
<keyword evidence="2" id="KW-0677">Repeat</keyword>
<dbReference type="PANTHER" id="PTHR22870:SF466">
    <property type="entry name" value="ANKYRIN REPEAT-CONTAINING PROTEIN"/>
    <property type="match status" value="1"/>
</dbReference>
<dbReference type="InterPro" id="IPR051210">
    <property type="entry name" value="Ub_ligase/GEF_domain"/>
</dbReference>
<proteinExistence type="predicted"/>
<dbReference type="PROSITE" id="PS50012">
    <property type="entry name" value="RCC1_3"/>
    <property type="match status" value="6"/>
</dbReference>
<evidence type="ECO:0000256" key="1">
    <source>
        <dbReference type="ARBA" id="ARBA00022723"/>
    </source>
</evidence>
<feature type="repeat" description="RCC1" evidence="6">
    <location>
        <begin position="80"/>
        <end position="133"/>
    </location>
</feature>
<reference evidence="9 10" key="1">
    <citation type="journal article" date="2014" name="Genome Biol. Evol.">
        <title>The secreted proteins of Achlya hypogyna and Thraustotheca clavata identify the ancestral oomycete secretome and reveal gene acquisitions by horizontal gene transfer.</title>
        <authorList>
            <person name="Misner I."/>
            <person name="Blouin N."/>
            <person name="Leonard G."/>
            <person name="Richards T.A."/>
            <person name="Lane C.E."/>
        </authorList>
    </citation>
    <scope>NUCLEOTIDE SEQUENCE [LARGE SCALE GENOMIC DNA]</scope>
    <source>
        <strain evidence="9 10">ATCC 48635</strain>
    </source>
</reference>
<dbReference type="PROSITE" id="PS00626">
    <property type="entry name" value="RCC1_2"/>
    <property type="match status" value="1"/>
</dbReference>